<organism evidence="2 3">
    <name type="scientific">Cymbomonas tetramitiformis</name>
    <dbReference type="NCBI Taxonomy" id="36881"/>
    <lineage>
        <taxon>Eukaryota</taxon>
        <taxon>Viridiplantae</taxon>
        <taxon>Chlorophyta</taxon>
        <taxon>Pyramimonadophyceae</taxon>
        <taxon>Pyramimonadales</taxon>
        <taxon>Pyramimonadaceae</taxon>
        <taxon>Cymbomonas</taxon>
    </lineage>
</organism>
<dbReference type="AlphaFoldDB" id="A0AAE0GZG8"/>
<reference evidence="2 3" key="1">
    <citation type="journal article" date="2015" name="Genome Biol. Evol.">
        <title>Comparative Genomics of a Bacterivorous Green Alga Reveals Evolutionary Causalities and Consequences of Phago-Mixotrophic Mode of Nutrition.</title>
        <authorList>
            <person name="Burns J.A."/>
            <person name="Paasch A."/>
            <person name="Narechania A."/>
            <person name="Kim E."/>
        </authorList>
    </citation>
    <scope>NUCLEOTIDE SEQUENCE [LARGE SCALE GENOMIC DNA]</scope>
    <source>
        <strain evidence="2 3">PLY_AMNH</strain>
    </source>
</reference>
<proteinExistence type="predicted"/>
<accession>A0AAE0GZG8</accession>
<gene>
    <name evidence="2" type="ORF">CYMTET_5377</name>
</gene>
<protein>
    <submittedName>
        <fullName evidence="2">Uncharacterized protein</fullName>
    </submittedName>
</protein>
<sequence>MADSDADAFTGTPVPPEIDARRALTFSSGPEEPFPSTPAAGIPEGLSAPERDAMAFAVDCRELLRTPGKQAEIILQIRERCRHPEQKTADWYFDYDTTKGQVARELELAWFTKSLVTVLIDHNPLFATVFDLADIFAPILPEASQLFFRIYEVLLRGSAQRVLEDSAGISSSDGRRVFLVLCRTIARRRVALVSHSYLFGSTPTISMLAGVDPKPFTTEFIQHYTAAPREIVCGLGAEAIWGAGFAIDLLARRMCPVYYKDLLVKYDETTDEGKRRSGLSGSWCSHWRWTLFTSSNPKLVPF</sequence>
<keyword evidence="3" id="KW-1185">Reference proteome</keyword>
<evidence type="ECO:0000313" key="2">
    <source>
        <dbReference type="EMBL" id="KAK3287099.1"/>
    </source>
</evidence>
<name>A0AAE0GZG8_9CHLO</name>
<feature type="region of interest" description="Disordered" evidence="1">
    <location>
        <begin position="1"/>
        <end position="45"/>
    </location>
</feature>
<evidence type="ECO:0000256" key="1">
    <source>
        <dbReference type="SAM" id="MobiDB-lite"/>
    </source>
</evidence>
<dbReference type="EMBL" id="LGRX02001010">
    <property type="protein sequence ID" value="KAK3287099.1"/>
    <property type="molecule type" value="Genomic_DNA"/>
</dbReference>
<dbReference type="Proteomes" id="UP001190700">
    <property type="component" value="Unassembled WGS sequence"/>
</dbReference>
<comment type="caution">
    <text evidence="2">The sequence shown here is derived from an EMBL/GenBank/DDBJ whole genome shotgun (WGS) entry which is preliminary data.</text>
</comment>
<evidence type="ECO:0000313" key="3">
    <source>
        <dbReference type="Proteomes" id="UP001190700"/>
    </source>
</evidence>